<dbReference type="Gene3D" id="3.40.50.300">
    <property type="entry name" value="P-loop containing nucleotide triphosphate hydrolases"/>
    <property type="match status" value="2"/>
</dbReference>
<dbReference type="AlphaFoldDB" id="A0A915YFA9"/>
<evidence type="ECO:0000256" key="4">
    <source>
        <dbReference type="ARBA" id="ARBA00022840"/>
    </source>
</evidence>
<protein>
    <submittedName>
        <fullName evidence="8">DEAD/DEAH box helicase</fullName>
    </submittedName>
</protein>
<dbReference type="Pfam" id="PF03880">
    <property type="entry name" value="DbpA"/>
    <property type="match status" value="1"/>
</dbReference>
<dbReference type="CDD" id="cd00268">
    <property type="entry name" value="DEADc"/>
    <property type="match status" value="1"/>
</dbReference>
<feature type="domain" description="Helicase ATP-binding" evidence="6">
    <location>
        <begin position="28"/>
        <end position="197"/>
    </location>
</feature>
<proteinExistence type="inferred from homology"/>
<evidence type="ECO:0000256" key="2">
    <source>
        <dbReference type="ARBA" id="ARBA00022801"/>
    </source>
</evidence>
<evidence type="ECO:0000259" key="6">
    <source>
        <dbReference type="PROSITE" id="PS51192"/>
    </source>
</evidence>
<dbReference type="GO" id="GO:0003724">
    <property type="term" value="F:RNA helicase activity"/>
    <property type="evidence" value="ECO:0007669"/>
    <property type="project" value="TreeGrafter"/>
</dbReference>
<evidence type="ECO:0000259" key="7">
    <source>
        <dbReference type="PROSITE" id="PS51194"/>
    </source>
</evidence>
<keyword evidence="3 8" id="KW-0347">Helicase</keyword>
<dbReference type="PROSITE" id="PS51192">
    <property type="entry name" value="HELICASE_ATP_BIND_1"/>
    <property type="match status" value="1"/>
</dbReference>
<dbReference type="InterPro" id="IPR050079">
    <property type="entry name" value="DEAD_box_RNA_helicase"/>
</dbReference>
<feature type="domain" description="Helicase C-terminal" evidence="7">
    <location>
        <begin position="221"/>
        <end position="367"/>
    </location>
</feature>
<reference evidence="8" key="1">
    <citation type="submission" date="2022-09" db="EMBL/GenBank/DDBJ databases">
        <title>Aureispira anguillicida sp. nov., isolated from Leptocephalus of Japanese eel Anguilla japonica.</title>
        <authorList>
            <person name="Yuasa K."/>
            <person name="Mekata T."/>
            <person name="Ikunari K."/>
        </authorList>
    </citation>
    <scope>NUCLEOTIDE SEQUENCE</scope>
    <source>
        <strain evidence="8">EL160426</strain>
    </source>
</reference>
<dbReference type="Gene3D" id="3.30.70.330">
    <property type="match status" value="1"/>
</dbReference>
<gene>
    <name evidence="8" type="ORF">AsAng_0027920</name>
</gene>
<dbReference type="Pfam" id="PF00271">
    <property type="entry name" value="Helicase_C"/>
    <property type="match status" value="1"/>
</dbReference>
<evidence type="ECO:0000256" key="1">
    <source>
        <dbReference type="ARBA" id="ARBA00022741"/>
    </source>
</evidence>
<dbReference type="GO" id="GO:0005829">
    <property type="term" value="C:cytosol"/>
    <property type="evidence" value="ECO:0007669"/>
    <property type="project" value="TreeGrafter"/>
</dbReference>
<dbReference type="SUPFAM" id="SSF52540">
    <property type="entry name" value="P-loop containing nucleoside triphosphate hydrolases"/>
    <property type="match status" value="1"/>
</dbReference>
<dbReference type="PROSITE" id="PS51194">
    <property type="entry name" value="HELICASE_CTER"/>
    <property type="match status" value="1"/>
</dbReference>
<dbReference type="InterPro" id="IPR005580">
    <property type="entry name" value="DbpA/CsdA_RNA-bd_dom"/>
</dbReference>
<sequence>MKSNKNTTENILKRLQIDALNDMQQAMETAAQSAKNIVLLSPTGSGKTLAFLLSLLKTLEEKPTPAVQALILVPSRELALQITQVFRNMQTGFKVNCCYGGHPIKTELQNLQIAPTLLVGTPGRIADHLRRESFATEGIKHLILDEFDKSLELGFAKEMSFIIEQLHNLQRRFLTSATTAVEVPDFVHLEQPTTLNFLSKNQSNSLTTKALITQSEHRVRDFIKLVNYVGNSATLIFCNQRATVEKVSHLLFKKGIIHGIFHGGLEQKERELALIKFRNGSHNILVTTDLAARGLDIPTIQNIIHYQLPHTEAEFIHRNGRTARMEARGTAYLILEEDKPWRTYIDETIEYIELPLAIPPLKQPEWQTLYISAGKKDKVNKFDIVGTLFKKGQLQKEDLGLVVVKEYISYVAVKQNKTKQVIKNINKQRIKKKKVLIELAR</sequence>
<keyword evidence="4" id="KW-0067">ATP-binding</keyword>
<dbReference type="CDD" id="cd18787">
    <property type="entry name" value="SF2_C_DEAD"/>
    <property type="match status" value="1"/>
</dbReference>
<name>A0A915YFA9_9BACT</name>
<dbReference type="InterPro" id="IPR027417">
    <property type="entry name" value="P-loop_NTPase"/>
</dbReference>
<organism evidence="8 9">
    <name type="scientific">Aureispira anguillae</name>
    <dbReference type="NCBI Taxonomy" id="2864201"/>
    <lineage>
        <taxon>Bacteria</taxon>
        <taxon>Pseudomonadati</taxon>
        <taxon>Bacteroidota</taxon>
        <taxon>Saprospiria</taxon>
        <taxon>Saprospirales</taxon>
        <taxon>Saprospiraceae</taxon>
        <taxon>Aureispira</taxon>
    </lineage>
</organism>
<evidence type="ECO:0000256" key="5">
    <source>
        <dbReference type="ARBA" id="ARBA00038437"/>
    </source>
</evidence>
<dbReference type="InterPro" id="IPR011545">
    <property type="entry name" value="DEAD/DEAH_box_helicase_dom"/>
</dbReference>
<dbReference type="PANTHER" id="PTHR47959:SF1">
    <property type="entry name" value="ATP-DEPENDENT RNA HELICASE DBPA"/>
    <property type="match status" value="1"/>
</dbReference>
<comment type="similarity">
    <text evidence="5">Belongs to the DEAD box helicase family.</text>
</comment>
<dbReference type="GO" id="GO:0016787">
    <property type="term" value="F:hydrolase activity"/>
    <property type="evidence" value="ECO:0007669"/>
    <property type="project" value="UniProtKB-KW"/>
</dbReference>
<dbReference type="SMART" id="SM00487">
    <property type="entry name" value="DEXDc"/>
    <property type="match status" value="1"/>
</dbReference>
<keyword evidence="2" id="KW-0378">Hydrolase</keyword>
<dbReference type="InterPro" id="IPR001650">
    <property type="entry name" value="Helicase_C-like"/>
</dbReference>
<dbReference type="EMBL" id="AP026867">
    <property type="protein sequence ID" value="BDS12077.1"/>
    <property type="molecule type" value="Genomic_DNA"/>
</dbReference>
<dbReference type="GO" id="GO:0005524">
    <property type="term" value="F:ATP binding"/>
    <property type="evidence" value="ECO:0007669"/>
    <property type="project" value="UniProtKB-KW"/>
</dbReference>
<keyword evidence="1" id="KW-0547">Nucleotide-binding</keyword>
<dbReference type="InterPro" id="IPR044742">
    <property type="entry name" value="DEAD/DEAH_RhlB"/>
</dbReference>
<keyword evidence="9" id="KW-1185">Reference proteome</keyword>
<dbReference type="KEGG" id="aup:AsAng_0027920"/>
<evidence type="ECO:0000313" key="8">
    <source>
        <dbReference type="EMBL" id="BDS12077.1"/>
    </source>
</evidence>
<accession>A0A915YFA9</accession>
<evidence type="ECO:0000256" key="3">
    <source>
        <dbReference type="ARBA" id="ARBA00022806"/>
    </source>
</evidence>
<dbReference type="RefSeq" id="WP_264793196.1">
    <property type="nucleotide sequence ID" value="NZ_AP026867.1"/>
</dbReference>
<dbReference type="Proteomes" id="UP001060919">
    <property type="component" value="Chromosome"/>
</dbReference>
<dbReference type="Pfam" id="PF00270">
    <property type="entry name" value="DEAD"/>
    <property type="match status" value="1"/>
</dbReference>
<dbReference type="GO" id="GO:0003676">
    <property type="term" value="F:nucleic acid binding"/>
    <property type="evidence" value="ECO:0007669"/>
    <property type="project" value="InterPro"/>
</dbReference>
<dbReference type="SMART" id="SM00490">
    <property type="entry name" value="HELICc"/>
    <property type="match status" value="1"/>
</dbReference>
<evidence type="ECO:0000313" key="9">
    <source>
        <dbReference type="Proteomes" id="UP001060919"/>
    </source>
</evidence>
<dbReference type="InterPro" id="IPR012677">
    <property type="entry name" value="Nucleotide-bd_a/b_plait_sf"/>
</dbReference>
<dbReference type="InterPro" id="IPR014001">
    <property type="entry name" value="Helicase_ATP-bd"/>
</dbReference>
<dbReference type="PANTHER" id="PTHR47959">
    <property type="entry name" value="ATP-DEPENDENT RNA HELICASE RHLE-RELATED"/>
    <property type="match status" value="1"/>
</dbReference>